<sequence length="354" mass="38781">MRDVAELSNVPLKQLARILRLVATVGFFQEPEPNFVSHTSLSASFVANPALHDAAMFLAESAAPAALQAATVARSFEDTRVNDGTAFSLAMNNRATPFLALKAQNPKLSRQWAAFLQYSAGVPSSQDIVQALAQLNWGNVANAGGEVVEVGSDMHSLTSIILRTRLRNEWLVVLTNWEQIGVCHITPLLARIYPKLHFVVQQTEPTFNDSANGPNNQPQITLTSRVLGTQQIRTGAAVYVLHPPSSLTELHAELQVHLSLLRIRNSSMILVTTKVLPETESAEPFPNAAIARARDLTLHQMANEEELEMPALRDTIDTVRDAAGKMMVVHTLRSRIGVIVALVIKYQLFTATDL</sequence>
<organism evidence="1 2">
    <name type="scientific">Zarea fungicola</name>
    <dbReference type="NCBI Taxonomy" id="93591"/>
    <lineage>
        <taxon>Eukaryota</taxon>
        <taxon>Fungi</taxon>
        <taxon>Dikarya</taxon>
        <taxon>Ascomycota</taxon>
        <taxon>Pezizomycotina</taxon>
        <taxon>Sordariomycetes</taxon>
        <taxon>Hypocreomycetidae</taxon>
        <taxon>Hypocreales</taxon>
        <taxon>Cordycipitaceae</taxon>
        <taxon>Zarea</taxon>
    </lineage>
</organism>
<dbReference type="Proteomes" id="UP001143910">
    <property type="component" value="Unassembled WGS sequence"/>
</dbReference>
<keyword evidence="2" id="KW-1185">Reference proteome</keyword>
<comment type="caution">
    <text evidence="1">The sequence shown here is derived from an EMBL/GenBank/DDBJ whole genome shotgun (WGS) entry which is preliminary data.</text>
</comment>
<dbReference type="EMBL" id="JANJQO010000195">
    <property type="protein sequence ID" value="KAJ2980498.1"/>
    <property type="molecule type" value="Genomic_DNA"/>
</dbReference>
<proteinExistence type="predicted"/>
<gene>
    <name evidence="1" type="ORF">NQ176_g2602</name>
</gene>
<protein>
    <submittedName>
        <fullName evidence="1">Uncharacterized protein</fullName>
    </submittedName>
</protein>
<evidence type="ECO:0000313" key="1">
    <source>
        <dbReference type="EMBL" id="KAJ2980498.1"/>
    </source>
</evidence>
<name>A0ACC1NNV8_9HYPO</name>
<accession>A0ACC1NNV8</accession>
<reference evidence="1" key="1">
    <citation type="submission" date="2022-08" db="EMBL/GenBank/DDBJ databases">
        <title>Genome Sequence of Lecanicillium fungicola.</title>
        <authorList>
            <person name="Buettner E."/>
        </authorList>
    </citation>
    <scope>NUCLEOTIDE SEQUENCE</scope>
    <source>
        <strain evidence="1">Babe33</strain>
    </source>
</reference>
<evidence type="ECO:0000313" key="2">
    <source>
        <dbReference type="Proteomes" id="UP001143910"/>
    </source>
</evidence>